<dbReference type="SUPFAM" id="SSF47473">
    <property type="entry name" value="EF-hand"/>
    <property type="match status" value="1"/>
</dbReference>
<protein>
    <recommendedName>
        <fullName evidence="2">EF-hand domain-containing protein</fullName>
    </recommendedName>
</protein>
<accession>A0A7S4RYA5</accession>
<dbReference type="PROSITE" id="PS50222">
    <property type="entry name" value="EF_HAND_2"/>
    <property type="match status" value="1"/>
</dbReference>
<organism evidence="3">
    <name type="scientific">Alexandrium monilatum</name>
    <dbReference type="NCBI Taxonomy" id="311494"/>
    <lineage>
        <taxon>Eukaryota</taxon>
        <taxon>Sar</taxon>
        <taxon>Alveolata</taxon>
        <taxon>Dinophyceae</taxon>
        <taxon>Gonyaulacales</taxon>
        <taxon>Pyrocystaceae</taxon>
        <taxon>Alexandrium</taxon>
    </lineage>
</organism>
<proteinExistence type="predicted"/>
<dbReference type="InterPro" id="IPR018247">
    <property type="entry name" value="EF_Hand_1_Ca_BS"/>
</dbReference>
<reference evidence="3" key="1">
    <citation type="submission" date="2021-01" db="EMBL/GenBank/DDBJ databases">
        <authorList>
            <person name="Corre E."/>
            <person name="Pelletier E."/>
            <person name="Niang G."/>
            <person name="Scheremetjew M."/>
            <person name="Finn R."/>
            <person name="Kale V."/>
            <person name="Holt S."/>
            <person name="Cochrane G."/>
            <person name="Meng A."/>
            <person name="Brown T."/>
            <person name="Cohen L."/>
        </authorList>
    </citation>
    <scope>NUCLEOTIDE SEQUENCE</scope>
    <source>
        <strain evidence="3">CCMP3105</strain>
    </source>
</reference>
<evidence type="ECO:0000259" key="2">
    <source>
        <dbReference type="PROSITE" id="PS50222"/>
    </source>
</evidence>
<dbReference type="InterPro" id="IPR002048">
    <property type="entry name" value="EF_hand_dom"/>
</dbReference>
<sequence>MQAATSDAEQVARDKVLETKALMEQLTDMFRAADTSGDGFLSQEEFNKILSYPRVQAWMNSLGVATDNREALFDAFANDEEADAKISSSEFVNGILRLRGTSREQDLLYQMKDVRRILKHCVALRAELANSQRHLNANTVQAL</sequence>
<evidence type="ECO:0000256" key="1">
    <source>
        <dbReference type="ARBA" id="ARBA00022837"/>
    </source>
</evidence>
<dbReference type="GO" id="GO:0005509">
    <property type="term" value="F:calcium ion binding"/>
    <property type="evidence" value="ECO:0007669"/>
    <property type="project" value="InterPro"/>
</dbReference>
<dbReference type="Pfam" id="PF13202">
    <property type="entry name" value="EF-hand_5"/>
    <property type="match status" value="1"/>
</dbReference>
<dbReference type="AlphaFoldDB" id="A0A7S4RYA5"/>
<dbReference type="Gene3D" id="1.10.238.10">
    <property type="entry name" value="EF-hand"/>
    <property type="match status" value="1"/>
</dbReference>
<dbReference type="PROSITE" id="PS00018">
    <property type="entry name" value="EF_HAND_1"/>
    <property type="match status" value="1"/>
</dbReference>
<keyword evidence="1" id="KW-0106">Calcium</keyword>
<gene>
    <name evidence="3" type="ORF">AMON00008_LOCUS42259</name>
</gene>
<dbReference type="EMBL" id="HBNR01060055">
    <property type="protein sequence ID" value="CAE4628744.1"/>
    <property type="molecule type" value="Transcribed_RNA"/>
</dbReference>
<evidence type="ECO:0000313" key="3">
    <source>
        <dbReference type="EMBL" id="CAE4628744.1"/>
    </source>
</evidence>
<dbReference type="InterPro" id="IPR011992">
    <property type="entry name" value="EF-hand-dom_pair"/>
</dbReference>
<feature type="domain" description="EF-hand" evidence="2">
    <location>
        <begin position="21"/>
        <end position="56"/>
    </location>
</feature>
<name>A0A7S4RYA5_9DINO</name>